<feature type="binding site" evidence="5">
    <location>
        <position position="389"/>
    </location>
    <ligand>
        <name>Mg(2+)</name>
        <dbReference type="ChEBI" id="CHEBI:18420"/>
    </ligand>
</feature>
<name>A0A022Q232_ERYGU</name>
<dbReference type="SUPFAM" id="SSF52540">
    <property type="entry name" value="P-loop containing nucleoside triphosphate hydrolases"/>
    <property type="match status" value="1"/>
</dbReference>
<dbReference type="GO" id="GO:0005525">
    <property type="term" value="F:GTP binding"/>
    <property type="evidence" value="ECO:0007669"/>
    <property type="project" value="UniProtKB-KW"/>
</dbReference>
<dbReference type="InterPro" id="IPR011025">
    <property type="entry name" value="GproteinA_insert"/>
</dbReference>
<evidence type="ECO:0000256" key="4">
    <source>
        <dbReference type="PIRSR" id="PIRSR601019-1"/>
    </source>
</evidence>
<dbReference type="Gene3D" id="3.40.50.300">
    <property type="entry name" value="P-loop containing nucleotide triphosphate hydrolases"/>
    <property type="match status" value="1"/>
</dbReference>
<dbReference type="InterPro" id="IPR027417">
    <property type="entry name" value="P-loop_NTPase"/>
</dbReference>
<proteinExistence type="predicted"/>
<protein>
    <submittedName>
        <fullName evidence="7">Uncharacterized protein</fullName>
    </submittedName>
</protein>
<dbReference type="GO" id="GO:0007188">
    <property type="term" value="P:adenylate cyclase-modulating G protein-coupled receptor signaling pathway"/>
    <property type="evidence" value="ECO:0000318"/>
    <property type="project" value="GO_Central"/>
</dbReference>
<dbReference type="STRING" id="4155.A0A022Q232"/>
<dbReference type="FunFam" id="3.40.50.300:FF:000720">
    <property type="entry name" value="Guanine nucleotide-binding protein G(k) subunit alpha"/>
    <property type="match status" value="1"/>
</dbReference>
<accession>A0A022Q232</accession>
<keyword evidence="8" id="KW-1185">Reference proteome</keyword>
<reference evidence="7 8" key="1">
    <citation type="journal article" date="2013" name="Proc. Natl. Acad. Sci. U.S.A.">
        <title>Fine-scale variation in meiotic recombination in Mimulus inferred from population shotgun sequencing.</title>
        <authorList>
            <person name="Hellsten U."/>
            <person name="Wright K.M."/>
            <person name="Jenkins J."/>
            <person name="Shu S."/>
            <person name="Yuan Y."/>
            <person name="Wessler S.R."/>
            <person name="Schmutz J."/>
            <person name="Willis J.H."/>
            <person name="Rokhsar D.S."/>
        </authorList>
    </citation>
    <scope>NUCLEOTIDE SEQUENCE [LARGE SCALE GENOMIC DNA]</scope>
    <source>
        <strain evidence="8">cv. DUN x IM62</strain>
    </source>
</reference>
<evidence type="ECO:0000256" key="3">
    <source>
        <dbReference type="ARBA" id="ARBA00023224"/>
    </source>
</evidence>
<feature type="binding site" evidence="4">
    <location>
        <position position="707"/>
    </location>
    <ligand>
        <name>GTP</name>
        <dbReference type="ChEBI" id="CHEBI:37565"/>
    </ligand>
</feature>
<sequence>MAAAEPPEQEPATPNLWAELLRKMLPEGAPLPDDDQLDYSISVNYAGPPPFYNPPPLNSTFPKPKFTTFPKYPPSLSPRNPASSKSASSSDTTTTSDNYIKLLSAASSIASDDGGAASDPGNSPRSDQGCVVCGAEYCKKCLLKAMGSMPEGRKCITCIGNPIDEANRAKLGKPSRLLKRICSQLGVKQIMEMERECRANQVMPRQIIVNGRELREDELDELLGCKLPPKGLKPGRFWYDEDSGLWGKEGEKPERIISSKLDVGGKLQTGASGGNTRVYMNGREITKLELRVLKLAKVQCPSGTHFWLYEDGSYEEEGQNNIKGNIWEKVSVRFISSLFSLPVPPPSQIANPKKKDRVSVIPRLFSPDYSEQNRVRKLLLLGLDGSGKSTIYKQAKLIYANKFSSEEMQKIKHVIQSNMYRYLGTLLEWREHIEEESFDRSVRGEMEFNNQKISDFSDWLLNLMANGEIDIYFPAAAREYSPLVHGIWKDPSIQETYKRVKQLQLIPDVAEYFLNRVIEISRNEYEPLEEDILLAEGTTPSNGIACTEFSFEYHSAVSQIYDENPKIQQTKYQLIQLSSKGQNRTFKWLEMFENTSAVIFCISLIDYDQHDKMIESRDFFKAIATHSCFVGSPFLLLLTKYDLFEDKIEKVPLTVCDWFRDFKPLKTRNHSSKSPLAQQAFYYIGMKFKKMYTSLTGKKLYVNQIQARDRKSVDEAFRYIREIIDWEEQQREDEDIGPS</sequence>
<dbReference type="SMART" id="SM00275">
    <property type="entry name" value="G_alpha"/>
    <property type="match status" value="1"/>
</dbReference>
<feature type="binding site" evidence="5">
    <location>
        <position position="541"/>
    </location>
    <ligand>
        <name>Mg(2+)</name>
        <dbReference type="ChEBI" id="CHEBI:18420"/>
    </ligand>
</feature>
<dbReference type="GO" id="GO:0031683">
    <property type="term" value="F:G-protein beta/gamma-subunit complex binding"/>
    <property type="evidence" value="ECO:0000318"/>
    <property type="project" value="GO_Central"/>
</dbReference>
<feature type="region of interest" description="Disordered" evidence="6">
    <location>
        <begin position="52"/>
        <end position="95"/>
    </location>
</feature>
<dbReference type="PROSITE" id="PS51882">
    <property type="entry name" value="G_ALPHA"/>
    <property type="match status" value="1"/>
</dbReference>
<dbReference type="EMBL" id="KI632223">
    <property type="protein sequence ID" value="EYU21864.1"/>
    <property type="molecule type" value="Genomic_DNA"/>
</dbReference>
<dbReference type="Gene3D" id="1.10.400.10">
    <property type="entry name" value="GI Alpha 1, domain 2-like"/>
    <property type="match status" value="1"/>
</dbReference>
<evidence type="ECO:0000313" key="8">
    <source>
        <dbReference type="Proteomes" id="UP000030748"/>
    </source>
</evidence>
<feature type="compositionally biased region" description="Low complexity" evidence="6">
    <location>
        <begin position="82"/>
        <end position="95"/>
    </location>
</feature>
<dbReference type="GO" id="GO:0001664">
    <property type="term" value="F:G protein-coupled receptor binding"/>
    <property type="evidence" value="ECO:0000318"/>
    <property type="project" value="GO_Central"/>
</dbReference>
<gene>
    <name evidence="7" type="ORF">MIMGU_mgv1a026328mg</name>
</gene>
<dbReference type="PANTHER" id="PTHR10218:SF317">
    <property type="entry name" value="EXTRA-LARGE GUANINE NUCLEOTIDE-BINDING PROTEIN 3-LIKE"/>
    <property type="match status" value="1"/>
</dbReference>
<dbReference type="InterPro" id="IPR001019">
    <property type="entry name" value="Gprotein_alpha_su"/>
</dbReference>
<dbReference type="GO" id="GO:0003924">
    <property type="term" value="F:GTPase activity"/>
    <property type="evidence" value="ECO:0000318"/>
    <property type="project" value="GO_Central"/>
</dbReference>
<evidence type="ECO:0000256" key="1">
    <source>
        <dbReference type="ARBA" id="ARBA00022741"/>
    </source>
</evidence>
<dbReference type="GO" id="GO:0005737">
    <property type="term" value="C:cytoplasm"/>
    <property type="evidence" value="ECO:0000318"/>
    <property type="project" value="GO_Central"/>
</dbReference>
<keyword evidence="5" id="KW-0479">Metal-binding</keyword>
<dbReference type="Pfam" id="PF00503">
    <property type="entry name" value="G-alpha"/>
    <property type="match status" value="1"/>
</dbReference>
<feature type="compositionally biased region" description="Low complexity" evidence="6">
    <location>
        <begin position="60"/>
        <end position="70"/>
    </location>
</feature>
<evidence type="ECO:0000256" key="5">
    <source>
        <dbReference type="PIRSR" id="PIRSR601019-2"/>
    </source>
</evidence>
<keyword evidence="2 4" id="KW-0342">GTP-binding</keyword>
<dbReference type="PANTHER" id="PTHR10218">
    <property type="entry name" value="GTP-BINDING PROTEIN ALPHA SUBUNIT"/>
    <property type="match status" value="1"/>
</dbReference>
<keyword evidence="3" id="KW-0807">Transducer</keyword>
<evidence type="ECO:0000256" key="2">
    <source>
        <dbReference type="ARBA" id="ARBA00023134"/>
    </source>
</evidence>
<dbReference type="eggNOG" id="KOG0082">
    <property type="taxonomic scope" value="Eukaryota"/>
</dbReference>
<keyword evidence="5" id="KW-0460">Magnesium</keyword>
<dbReference type="CDD" id="cd00066">
    <property type="entry name" value="G-alpha"/>
    <property type="match status" value="1"/>
</dbReference>
<dbReference type="Proteomes" id="UP000030748">
    <property type="component" value="Unassembled WGS sequence"/>
</dbReference>
<evidence type="ECO:0000256" key="6">
    <source>
        <dbReference type="SAM" id="MobiDB-lite"/>
    </source>
</evidence>
<dbReference type="GO" id="GO:0005834">
    <property type="term" value="C:heterotrimeric G-protein complex"/>
    <property type="evidence" value="ECO:0000318"/>
    <property type="project" value="GO_Central"/>
</dbReference>
<dbReference type="GO" id="GO:0046872">
    <property type="term" value="F:metal ion binding"/>
    <property type="evidence" value="ECO:0007669"/>
    <property type="project" value="UniProtKB-KW"/>
</dbReference>
<dbReference type="AlphaFoldDB" id="A0A022Q232"/>
<keyword evidence="1 4" id="KW-0547">Nucleotide-binding</keyword>
<dbReference type="SUPFAM" id="SSF47895">
    <property type="entry name" value="Transducin (alpha subunit), insertion domain"/>
    <property type="match status" value="1"/>
</dbReference>
<organism evidence="7 8">
    <name type="scientific">Erythranthe guttata</name>
    <name type="common">Yellow monkey flower</name>
    <name type="synonym">Mimulus guttatus</name>
    <dbReference type="NCBI Taxonomy" id="4155"/>
    <lineage>
        <taxon>Eukaryota</taxon>
        <taxon>Viridiplantae</taxon>
        <taxon>Streptophyta</taxon>
        <taxon>Embryophyta</taxon>
        <taxon>Tracheophyta</taxon>
        <taxon>Spermatophyta</taxon>
        <taxon>Magnoliopsida</taxon>
        <taxon>eudicotyledons</taxon>
        <taxon>Gunneridae</taxon>
        <taxon>Pentapetalae</taxon>
        <taxon>asterids</taxon>
        <taxon>lamiids</taxon>
        <taxon>Lamiales</taxon>
        <taxon>Phrymaceae</taxon>
        <taxon>Erythranthe</taxon>
    </lineage>
</organism>
<evidence type="ECO:0000313" key="7">
    <source>
        <dbReference type="EMBL" id="EYU21864.1"/>
    </source>
</evidence>